<name>A0A932MR01_UNCTE</name>
<keyword evidence="2" id="KW-0472">Membrane</keyword>
<accession>A0A932MR01</accession>
<gene>
    <name evidence="3" type="ORF">HYZ11_13385</name>
</gene>
<feature type="compositionally biased region" description="Basic and acidic residues" evidence="1">
    <location>
        <begin position="53"/>
        <end position="65"/>
    </location>
</feature>
<comment type="caution">
    <text evidence="3">The sequence shown here is derived from an EMBL/GenBank/DDBJ whole genome shotgun (WGS) entry which is preliminary data.</text>
</comment>
<organism evidence="3 4">
    <name type="scientific">Tectimicrobiota bacterium</name>
    <dbReference type="NCBI Taxonomy" id="2528274"/>
    <lineage>
        <taxon>Bacteria</taxon>
        <taxon>Pseudomonadati</taxon>
        <taxon>Nitrospinota/Tectimicrobiota group</taxon>
        <taxon>Candidatus Tectimicrobiota</taxon>
    </lineage>
</organism>
<feature type="transmembrane region" description="Helical" evidence="2">
    <location>
        <begin position="12"/>
        <end position="30"/>
    </location>
</feature>
<evidence type="ECO:0000313" key="3">
    <source>
        <dbReference type="EMBL" id="MBI3128591.1"/>
    </source>
</evidence>
<dbReference type="EMBL" id="JACPUR010000033">
    <property type="protein sequence ID" value="MBI3128591.1"/>
    <property type="molecule type" value="Genomic_DNA"/>
</dbReference>
<keyword evidence="2" id="KW-0812">Transmembrane</keyword>
<evidence type="ECO:0000256" key="1">
    <source>
        <dbReference type="SAM" id="MobiDB-lite"/>
    </source>
</evidence>
<reference evidence="3" key="1">
    <citation type="submission" date="2020-07" db="EMBL/GenBank/DDBJ databases">
        <title>Huge and variable diversity of episymbiotic CPR bacteria and DPANN archaea in groundwater ecosystems.</title>
        <authorList>
            <person name="He C.Y."/>
            <person name="Keren R."/>
            <person name="Whittaker M."/>
            <person name="Farag I.F."/>
            <person name="Doudna J."/>
            <person name="Cate J.H.D."/>
            <person name="Banfield J.F."/>
        </authorList>
    </citation>
    <scope>NUCLEOTIDE SEQUENCE</scope>
    <source>
        <strain evidence="3">NC_groundwater_763_Ag_S-0.2um_68_21</strain>
    </source>
</reference>
<protein>
    <submittedName>
        <fullName evidence="3">Uncharacterized protein</fullName>
    </submittedName>
</protein>
<dbReference type="AlphaFoldDB" id="A0A932MR01"/>
<keyword evidence="2" id="KW-1133">Transmembrane helix</keyword>
<sequence>MIFDGFRELMDASVALVLLLDLVFFSYLAFRLTRERELFGPARNGLLPAPKPVRADRPEWRRDMQ</sequence>
<feature type="region of interest" description="Disordered" evidence="1">
    <location>
        <begin position="42"/>
        <end position="65"/>
    </location>
</feature>
<dbReference type="Proteomes" id="UP000782312">
    <property type="component" value="Unassembled WGS sequence"/>
</dbReference>
<evidence type="ECO:0000256" key="2">
    <source>
        <dbReference type="SAM" id="Phobius"/>
    </source>
</evidence>
<proteinExistence type="predicted"/>
<evidence type="ECO:0000313" key="4">
    <source>
        <dbReference type="Proteomes" id="UP000782312"/>
    </source>
</evidence>